<feature type="transmembrane region" description="Helical" evidence="18">
    <location>
        <begin position="160"/>
        <end position="181"/>
    </location>
</feature>
<evidence type="ECO:0000256" key="14">
    <source>
        <dbReference type="ARBA" id="ARBA00023264"/>
    </source>
</evidence>
<evidence type="ECO:0000256" key="10">
    <source>
        <dbReference type="ARBA" id="ARBA00022989"/>
    </source>
</evidence>
<dbReference type="AlphaFoldDB" id="A0AA42IZK3"/>
<name>A0AA42IZK3_9FIRM</name>
<evidence type="ECO:0000256" key="17">
    <source>
        <dbReference type="RuleBase" id="RU003750"/>
    </source>
</evidence>
<dbReference type="InterPro" id="IPR048254">
    <property type="entry name" value="CDP_ALCOHOL_P_TRANSF_CS"/>
</dbReference>
<evidence type="ECO:0000313" key="19">
    <source>
        <dbReference type="EMBL" id="MDA3730429.1"/>
    </source>
</evidence>
<dbReference type="RefSeq" id="WP_271011065.1">
    <property type="nucleotide sequence ID" value="NZ_JAQIFT010000013.1"/>
</dbReference>
<evidence type="ECO:0000256" key="7">
    <source>
        <dbReference type="ARBA" id="ARBA00022516"/>
    </source>
</evidence>
<keyword evidence="8 17" id="KW-0808">Transferase</keyword>
<evidence type="ECO:0000256" key="6">
    <source>
        <dbReference type="ARBA" id="ARBA00014944"/>
    </source>
</evidence>
<sequence length="186" mass="21204">MKKEKFLQEALSIPNLLSYLRLIMIPLFIWTYFTATTTTDCLIAAGILVLSGITDFLDGFIARRYNQVTELGKFIDPLADKLTQASIVLCLVFRYNMAFLLTIIFVVKEVTQGLSCLFLYRKGKKLNGALWYGKVSTAVFYFAMIFLIAVPMLSTTVVNLLILITMGVLIFAFIMYMIIFIRMNKQ</sequence>
<protein>
    <recommendedName>
        <fullName evidence="6">CDP-diacylglycerol--glycerol-3-phosphate 3-phosphatidyltransferase</fullName>
        <ecNumber evidence="5">2.7.8.5</ecNumber>
    </recommendedName>
    <alternativeName>
        <fullName evidence="15">Phosphatidylglycerophosphate synthase</fullName>
    </alternativeName>
</protein>
<dbReference type="PANTHER" id="PTHR14269:SF62">
    <property type="entry name" value="CDP-DIACYLGLYCEROL--GLYCEROL-3-PHOSPHATE 3-PHOSPHATIDYLTRANSFERASE 1, CHLOROPLASTIC"/>
    <property type="match status" value="1"/>
</dbReference>
<dbReference type="EC" id="2.7.8.5" evidence="5"/>
<feature type="transmembrane region" description="Helical" evidence="18">
    <location>
        <begin position="82"/>
        <end position="107"/>
    </location>
</feature>
<evidence type="ECO:0000256" key="4">
    <source>
        <dbReference type="ARBA" id="ARBA00010441"/>
    </source>
</evidence>
<evidence type="ECO:0000256" key="12">
    <source>
        <dbReference type="ARBA" id="ARBA00023136"/>
    </source>
</evidence>
<comment type="pathway">
    <text evidence="3">Phospholipid metabolism; phosphatidylglycerol biosynthesis; phosphatidylglycerol from CDP-diacylglycerol: step 1/2.</text>
</comment>
<dbReference type="GO" id="GO:0046474">
    <property type="term" value="P:glycerophospholipid biosynthetic process"/>
    <property type="evidence" value="ECO:0007669"/>
    <property type="project" value="TreeGrafter"/>
</dbReference>
<dbReference type="PIRSF" id="PIRSF000847">
    <property type="entry name" value="Phos_ph_gly_syn"/>
    <property type="match status" value="1"/>
</dbReference>
<organism evidence="19 20">
    <name type="scientific">Holtiella tumoricola</name>
    <dbReference type="NCBI Taxonomy" id="3018743"/>
    <lineage>
        <taxon>Bacteria</taxon>
        <taxon>Bacillati</taxon>
        <taxon>Bacillota</taxon>
        <taxon>Clostridia</taxon>
        <taxon>Lachnospirales</taxon>
        <taxon>Cellulosilyticaceae</taxon>
        <taxon>Holtiella</taxon>
    </lineage>
</organism>
<dbReference type="InterPro" id="IPR000462">
    <property type="entry name" value="CDP-OH_P_trans"/>
</dbReference>
<evidence type="ECO:0000256" key="18">
    <source>
        <dbReference type="SAM" id="Phobius"/>
    </source>
</evidence>
<evidence type="ECO:0000313" key="20">
    <source>
        <dbReference type="Proteomes" id="UP001169242"/>
    </source>
</evidence>
<comment type="caution">
    <text evidence="19">The sequence shown here is derived from an EMBL/GenBank/DDBJ whole genome shotgun (WGS) entry which is preliminary data.</text>
</comment>
<keyword evidence="14" id="KW-1208">Phospholipid metabolism</keyword>
<dbReference type="Pfam" id="PF01066">
    <property type="entry name" value="CDP-OH_P_transf"/>
    <property type="match status" value="1"/>
</dbReference>
<keyword evidence="11" id="KW-0443">Lipid metabolism</keyword>
<accession>A0AA42IZK3</accession>
<dbReference type="GO" id="GO:0008444">
    <property type="term" value="F:CDP-diacylglycerol-glycerol-3-phosphate 3-phosphatidyltransferase activity"/>
    <property type="evidence" value="ECO:0007669"/>
    <property type="project" value="UniProtKB-EC"/>
</dbReference>
<evidence type="ECO:0000256" key="2">
    <source>
        <dbReference type="ARBA" id="ARBA00004141"/>
    </source>
</evidence>
<comment type="similarity">
    <text evidence="4 17">Belongs to the CDP-alcohol phosphatidyltransferase class-I family.</text>
</comment>
<comment type="subcellular location">
    <subcellularLocation>
        <location evidence="2">Membrane</location>
        <topology evidence="2">Multi-pass membrane protein</topology>
    </subcellularLocation>
</comment>
<evidence type="ECO:0000256" key="13">
    <source>
        <dbReference type="ARBA" id="ARBA00023209"/>
    </source>
</evidence>
<reference evidence="19" key="1">
    <citation type="journal article" date="2023" name="Int. J. Syst. Evol. Microbiol.">
        <title>&lt;i&gt;Holtiella tumoricola&lt;/i&gt; gen. nov. sp. nov., isolated from a human clinical sample.</title>
        <authorList>
            <person name="Allen-Vercoe E."/>
            <person name="Daigneault M.C."/>
            <person name="Vancuren S.J."/>
            <person name="Cochrane K."/>
            <person name="O'Neal L.L."/>
            <person name="Sankaranarayanan K."/>
            <person name="Lawson P.A."/>
        </authorList>
    </citation>
    <scope>NUCLEOTIDE SEQUENCE</scope>
    <source>
        <strain evidence="19">CC70A</strain>
    </source>
</reference>
<dbReference type="GO" id="GO:0016020">
    <property type="term" value="C:membrane"/>
    <property type="evidence" value="ECO:0007669"/>
    <property type="project" value="UniProtKB-SubCell"/>
</dbReference>
<evidence type="ECO:0000256" key="8">
    <source>
        <dbReference type="ARBA" id="ARBA00022679"/>
    </source>
</evidence>
<evidence type="ECO:0000256" key="11">
    <source>
        <dbReference type="ARBA" id="ARBA00023098"/>
    </source>
</evidence>
<feature type="transmembrane region" description="Helical" evidence="18">
    <location>
        <begin position="128"/>
        <end position="154"/>
    </location>
</feature>
<keyword evidence="7" id="KW-0444">Lipid biosynthesis</keyword>
<dbReference type="InterPro" id="IPR043130">
    <property type="entry name" value="CDP-OH_PTrfase_TM_dom"/>
</dbReference>
<evidence type="ECO:0000256" key="5">
    <source>
        <dbReference type="ARBA" id="ARBA00013170"/>
    </source>
</evidence>
<evidence type="ECO:0000256" key="15">
    <source>
        <dbReference type="ARBA" id="ARBA00033018"/>
    </source>
</evidence>
<keyword evidence="10 18" id="KW-1133">Transmembrane helix</keyword>
<dbReference type="Proteomes" id="UP001169242">
    <property type="component" value="Unassembled WGS sequence"/>
</dbReference>
<proteinExistence type="inferred from homology"/>
<dbReference type="InterPro" id="IPR004570">
    <property type="entry name" value="Phosphatidylglycerol_P_synth"/>
</dbReference>
<evidence type="ECO:0000256" key="16">
    <source>
        <dbReference type="ARBA" id="ARBA00048586"/>
    </source>
</evidence>
<keyword evidence="13" id="KW-0594">Phospholipid biosynthesis</keyword>
<comment type="function">
    <text evidence="1">This protein catalyzes the committed step to the synthesis of the acidic phospholipids.</text>
</comment>
<keyword evidence="9 18" id="KW-0812">Transmembrane</keyword>
<comment type="catalytic activity">
    <reaction evidence="16">
        <text>a CDP-1,2-diacyl-sn-glycerol + sn-glycerol 3-phosphate = a 1,2-diacyl-sn-glycero-3-phospho-(1'-sn-glycero-3'-phosphate) + CMP + H(+)</text>
        <dbReference type="Rhea" id="RHEA:12593"/>
        <dbReference type="ChEBI" id="CHEBI:15378"/>
        <dbReference type="ChEBI" id="CHEBI:57597"/>
        <dbReference type="ChEBI" id="CHEBI:58332"/>
        <dbReference type="ChEBI" id="CHEBI:60110"/>
        <dbReference type="ChEBI" id="CHEBI:60377"/>
        <dbReference type="EC" id="2.7.8.5"/>
    </reaction>
</comment>
<evidence type="ECO:0000256" key="1">
    <source>
        <dbReference type="ARBA" id="ARBA00003973"/>
    </source>
</evidence>
<evidence type="ECO:0000256" key="3">
    <source>
        <dbReference type="ARBA" id="ARBA00005042"/>
    </source>
</evidence>
<keyword evidence="12 18" id="KW-0472">Membrane</keyword>
<dbReference type="InterPro" id="IPR050324">
    <property type="entry name" value="CDP-alcohol_PTase-I"/>
</dbReference>
<dbReference type="Gene3D" id="1.20.120.1760">
    <property type="match status" value="1"/>
</dbReference>
<keyword evidence="20" id="KW-1185">Reference proteome</keyword>
<dbReference type="PROSITE" id="PS00379">
    <property type="entry name" value="CDP_ALCOHOL_P_TRANSF"/>
    <property type="match status" value="1"/>
</dbReference>
<dbReference type="PANTHER" id="PTHR14269">
    <property type="entry name" value="CDP-DIACYLGLYCEROL--GLYCEROL-3-PHOSPHATE 3-PHOSPHATIDYLTRANSFERASE-RELATED"/>
    <property type="match status" value="1"/>
</dbReference>
<evidence type="ECO:0000256" key="9">
    <source>
        <dbReference type="ARBA" id="ARBA00022692"/>
    </source>
</evidence>
<gene>
    <name evidence="19" type="ORF">PBV87_02775</name>
</gene>
<dbReference type="EMBL" id="JAQIFT010000013">
    <property type="protein sequence ID" value="MDA3730429.1"/>
    <property type="molecule type" value="Genomic_DNA"/>
</dbReference>